<feature type="domain" description="ORC1/DEAH AAA+ ATPase" evidence="1">
    <location>
        <begin position="168"/>
        <end position="274"/>
    </location>
</feature>
<gene>
    <name evidence="2" type="ORF">S01H1_31861</name>
</gene>
<dbReference type="Gene3D" id="3.40.50.300">
    <property type="entry name" value="P-loop containing nucleotide triphosphate hydrolases"/>
    <property type="match status" value="1"/>
</dbReference>
<dbReference type="SUPFAM" id="SSF52540">
    <property type="entry name" value="P-loop containing nucleoside triphosphate hydrolases"/>
    <property type="match status" value="1"/>
</dbReference>
<dbReference type="Pfam" id="PF13401">
    <property type="entry name" value="AAA_22"/>
    <property type="match status" value="1"/>
</dbReference>
<feature type="non-terminal residue" evidence="2">
    <location>
        <position position="1"/>
    </location>
</feature>
<dbReference type="InterPro" id="IPR049945">
    <property type="entry name" value="AAA_22"/>
</dbReference>
<dbReference type="EMBL" id="BARS01019687">
    <property type="protein sequence ID" value="GAF93649.1"/>
    <property type="molecule type" value="Genomic_DNA"/>
</dbReference>
<dbReference type="InterPro" id="IPR027417">
    <property type="entry name" value="P-loop_NTPase"/>
</dbReference>
<accession>X0TK65</accession>
<dbReference type="GO" id="GO:0016887">
    <property type="term" value="F:ATP hydrolysis activity"/>
    <property type="evidence" value="ECO:0007669"/>
    <property type="project" value="InterPro"/>
</dbReference>
<comment type="caution">
    <text evidence="2">The sequence shown here is derived from an EMBL/GenBank/DDBJ whole genome shotgun (WGS) entry which is preliminary data.</text>
</comment>
<dbReference type="AlphaFoldDB" id="X0TK65"/>
<sequence>RLTIEAIGRRTKRAKLQLTLQTAEVRIPDPNSPTVLAYDLANVGDAPAWNLSIAFKAPQRGGFTVVEGGKKYPLLLNPREKRQIEFYVMPGEARYAEPSLEVRYDDPRREGHFERLSGGRVHFDERVTRYEPIGPSPYTRKAVNNPEMFYGRDDTLEWVDQNIRGAYQENILVLHGQRRTGKTSVLLELERRAPKTPHIFVRFDLQYAELECTSDLFYEIASLLYTKLTTEFDLHVQKPALEEYASYPWRRFRDFHQELQAHLGDKHVVLMVDE</sequence>
<name>X0TK65_9ZZZZ</name>
<protein>
    <recommendedName>
        <fullName evidence="1">ORC1/DEAH AAA+ ATPase domain-containing protein</fullName>
    </recommendedName>
</protein>
<evidence type="ECO:0000259" key="1">
    <source>
        <dbReference type="Pfam" id="PF13401"/>
    </source>
</evidence>
<feature type="non-terminal residue" evidence="2">
    <location>
        <position position="274"/>
    </location>
</feature>
<evidence type="ECO:0000313" key="2">
    <source>
        <dbReference type="EMBL" id="GAF93649.1"/>
    </source>
</evidence>
<organism evidence="2">
    <name type="scientific">marine sediment metagenome</name>
    <dbReference type="NCBI Taxonomy" id="412755"/>
    <lineage>
        <taxon>unclassified sequences</taxon>
        <taxon>metagenomes</taxon>
        <taxon>ecological metagenomes</taxon>
    </lineage>
</organism>
<reference evidence="2" key="1">
    <citation type="journal article" date="2014" name="Front. Microbiol.">
        <title>High frequency of phylogenetically diverse reductive dehalogenase-homologous genes in deep subseafloor sedimentary metagenomes.</title>
        <authorList>
            <person name="Kawai M."/>
            <person name="Futagami T."/>
            <person name="Toyoda A."/>
            <person name="Takaki Y."/>
            <person name="Nishi S."/>
            <person name="Hori S."/>
            <person name="Arai W."/>
            <person name="Tsubouchi T."/>
            <person name="Morono Y."/>
            <person name="Uchiyama I."/>
            <person name="Ito T."/>
            <person name="Fujiyama A."/>
            <person name="Inagaki F."/>
            <person name="Takami H."/>
        </authorList>
    </citation>
    <scope>NUCLEOTIDE SEQUENCE</scope>
    <source>
        <strain evidence="2">Expedition CK06-06</strain>
    </source>
</reference>
<proteinExistence type="predicted"/>